<evidence type="ECO:0000313" key="3">
    <source>
        <dbReference type="EMBL" id="MDC0669242.1"/>
    </source>
</evidence>
<evidence type="ECO:0000313" key="4">
    <source>
        <dbReference type="Proteomes" id="UP001217838"/>
    </source>
</evidence>
<dbReference type="RefSeq" id="WP_271998979.1">
    <property type="nucleotide sequence ID" value="NZ_JAQNDN010000007.1"/>
</dbReference>
<gene>
    <name evidence="3" type="ORF">POL58_15930</name>
</gene>
<accession>A0ABT5B572</accession>
<protein>
    <recommendedName>
        <fullName evidence="5">Tetratricopeptide repeat protein</fullName>
    </recommendedName>
</protein>
<dbReference type="SUPFAM" id="SSF48452">
    <property type="entry name" value="TPR-like"/>
    <property type="match status" value="1"/>
</dbReference>
<keyword evidence="2" id="KW-0472">Membrane</keyword>
<organism evidence="3 4">
    <name type="scientific">Nannocystis radixulma</name>
    <dbReference type="NCBI Taxonomy" id="2995305"/>
    <lineage>
        <taxon>Bacteria</taxon>
        <taxon>Pseudomonadati</taxon>
        <taxon>Myxococcota</taxon>
        <taxon>Polyangia</taxon>
        <taxon>Nannocystales</taxon>
        <taxon>Nannocystaceae</taxon>
        <taxon>Nannocystis</taxon>
    </lineage>
</organism>
<name>A0ABT5B572_9BACT</name>
<comment type="caution">
    <text evidence="3">The sequence shown here is derived from an EMBL/GenBank/DDBJ whole genome shotgun (WGS) entry which is preliminary data.</text>
</comment>
<keyword evidence="2" id="KW-0812">Transmembrane</keyword>
<feature type="region of interest" description="Disordered" evidence="1">
    <location>
        <begin position="134"/>
        <end position="159"/>
    </location>
</feature>
<evidence type="ECO:0008006" key="5">
    <source>
        <dbReference type="Google" id="ProtNLM"/>
    </source>
</evidence>
<dbReference type="InterPro" id="IPR011990">
    <property type="entry name" value="TPR-like_helical_dom_sf"/>
</dbReference>
<evidence type="ECO:0000256" key="2">
    <source>
        <dbReference type="SAM" id="Phobius"/>
    </source>
</evidence>
<keyword evidence="4" id="KW-1185">Reference proteome</keyword>
<proteinExistence type="predicted"/>
<keyword evidence="2" id="KW-1133">Transmembrane helix</keyword>
<feature type="compositionally biased region" description="Pro residues" evidence="1">
    <location>
        <begin position="141"/>
        <end position="153"/>
    </location>
</feature>
<dbReference type="EMBL" id="JAQNDN010000007">
    <property type="protein sequence ID" value="MDC0669242.1"/>
    <property type="molecule type" value="Genomic_DNA"/>
</dbReference>
<reference evidence="3 4" key="1">
    <citation type="submission" date="2022-11" db="EMBL/GenBank/DDBJ databases">
        <title>Minimal conservation of predation-associated metabolite biosynthetic gene clusters underscores biosynthetic potential of Myxococcota including descriptions for ten novel species: Archangium lansinium sp. nov., Myxococcus landrumus sp. nov., Nannocystis bai.</title>
        <authorList>
            <person name="Ahearne A."/>
            <person name="Stevens C."/>
            <person name="Dowd S."/>
        </authorList>
    </citation>
    <scope>NUCLEOTIDE SEQUENCE [LARGE SCALE GENOMIC DNA]</scope>
    <source>
        <strain evidence="3 4">NCELM</strain>
    </source>
</reference>
<feature type="transmembrane region" description="Helical" evidence="2">
    <location>
        <begin position="218"/>
        <end position="240"/>
    </location>
</feature>
<dbReference type="Gene3D" id="1.25.40.10">
    <property type="entry name" value="Tetratricopeptide repeat domain"/>
    <property type="match status" value="1"/>
</dbReference>
<dbReference type="Proteomes" id="UP001217838">
    <property type="component" value="Unassembled WGS sequence"/>
</dbReference>
<sequence length="265" mass="28377">MIRKCRELALSSIAGMGLAAGPVRAIHAAPASTIEEAPVLVGFAEAEQLYLDGQVLEAIRVYQRLFVQTGEPVCLANIGRLYAERGEYELAADFYRRFLLHPRASEGQREQVRVRLSAIAPDDALALRDRAEHDSPAPAIEGPPPPPPSPPPRAVVERPSPALPTVGAVMLGLGAPSLVAGGVLVTQARSLHQEQQGGEFESYEERRALELETERKSVASISLLACGALAVVTGVVMLAVGGRRAAQARQETRIRAQPTGLTLRF</sequence>
<evidence type="ECO:0000256" key="1">
    <source>
        <dbReference type="SAM" id="MobiDB-lite"/>
    </source>
</evidence>